<proteinExistence type="predicted"/>
<dbReference type="InterPro" id="IPR029044">
    <property type="entry name" value="Nucleotide-diphossugar_trans"/>
</dbReference>
<dbReference type="Gene3D" id="3.90.550.10">
    <property type="entry name" value="Spore Coat Polysaccharide Biosynthesis Protein SpsA, Chain A"/>
    <property type="match status" value="1"/>
</dbReference>
<dbReference type="RefSeq" id="WP_075757182.1">
    <property type="nucleotide sequence ID" value="NZ_CP146991.1"/>
</dbReference>
<keyword evidence="2" id="KW-0808">Transferase</keyword>
<comment type="caution">
    <text evidence="2">The sequence shown here is derived from an EMBL/GenBank/DDBJ whole genome shotgun (WGS) entry which is preliminary data.</text>
</comment>
<dbReference type="PANTHER" id="PTHR22916">
    <property type="entry name" value="GLYCOSYLTRANSFERASE"/>
    <property type="match status" value="1"/>
</dbReference>
<feature type="domain" description="Glycosyltransferase 2-like" evidence="1">
    <location>
        <begin position="11"/>
        <end position="155"/>
    </location>
</feature>
<dbReference type="InterPro" id="IPR001173">
    <property type="entry name" value="Glyco_trans_2-like"/>
</dbReference>
<dbReference type="GO" id="GO:0016757">
    <property type="term" value="F:glycosyltransferase activity"/>
    <property type="evidence" value="ECO:0007669"/>
    <property type="project" value="UniProtKB-KW"/>
</dbReference>
<dbReference type="Pfam" id="PF00535">
    <property type="entry name" value="Glycos_transf_2"/>
    <property type="match status" value="1"/>
</dbReference>
<evidence type="ECO:0000313" key="2">
    <source>
        <dbReference type="EMBL" id="CVK19928.1"/>
    </source>
</evidence>
<dbReference type="SUPFAM" id="SSF53448">
    <property type="entry name" value="Nucleotide-diphospho-sugar transferases"/>
    <property type="match status" value="1"/>
</dbReference>
<dbReference type="EC" id="2.4.1.-" evidence="2"/>
<evidence type="ECO:0000313" key="3">
    <source>
        <dbReference type="Proteomes" id="UP000245702"/>
    </source>
</evidence>
<keyword evidence="2" id="KW-0328">Glycosyltransferase</keyword>
<evidence type="ECO:0000259" key="1">
    <source>
        <dbReference type="Pfam" id="PF00535"/>
    </source>
</evidence>
<dbReference type="EMBL" id="FCOW01000013">
    <property type="protein sequence ID" value="CVK19928.1"/>
    <property type="molecule type" value="Genomic_DNA"/>
</dbReference>
<sequence length="281" mass="32562">MIRKQYFWKISIITVCYNAVKTIEQTIYSVVNQTYPNIEYIIIDGNSTDGTIDIIKKYEDKIAYWISEPDNGIYDAMNKGIDIATGDYIQFLGADDALVNDYIIDEIVSMIHGEDILSANILNINDTLFIQAKSNNHVSRDNLNYNGEMIPHPGMFCKRKLFSKKKFNINYKIAADYDFFLFFLFDQNVSFKFIDIPVVFFSMMGVSSTNKNGNIEHKNIMTKYGINVNKIAKNIYIKGYIKRLLSILGIIRPILLKCNWEEHICTNPYCRWCKGKGEKYD</sequence>
<protein>
    <submittedName>
        <fullName evidence="2">PGL/p-HBAD biosynthesis glycosyltransferase/MT3031</fullName>
        <ecNumber evidence="2">2.4.1.-</ecNumber>
    </submittedName>
</protein>
<dbReference type="PANTHER" id="PTHR22916:SF67">
    <property type="entry name" value="COLANIC ACID BIOSYNTHESIS GLYCOSYL TRANSFERASE WCAE-RELATED"/>
    <property type="match status" value="1"/>
</dbReference>
<name>A0ABM9W4K5_9FIRM</name>
<dbReference type="Proteomes" id="UP000245702">
    <property type="component" value="Unassembled WGS sequence"/>
</dbReference>
<reference evidence="2 3" key="1">
    <citation type="submission" date="2016-01" db="EMBL/GenBank/DDBJ databases">
        <authorList>
            <person name="Brown R."/>
        </authorList>
    </citation>
    <scope>NUCLEOTIDE SEQUENCE [LARGE SCALE GENOMIC DNA]</scope>
    <source>
        <strain evidence="2">Sporomusa sphaeroides DSM 2875</strain>
    </source>
</reference>
<organism evidence="2 3">
    <name type="scientific">Sporomusa sphaeroides DSM 2875</name>
    <dbReference type="NCBI Taxonomy" id="1337886"/>
    <lineage>
        <taxon>Bacteria</taxon>
        <taxon>Bacillati</taxon>
        <taxon>Bacillota</taxon>
        <taxon>Negativicutes</taxon>
        <taxon>Selenomonadales</taxon>
        <taxon>Sporomusaceae</taxon>
        <taxon>Sporomusa</taxon>
    </lineage>
</organism>
<dbReference type="CDD" id="cd06433">
    <property type="entry name" value="GT_2_WfgS_like"/>
    <property type="match status" value="1"/>
</dbReference>
<keyword evidence="3" id="KW-1185">Reference proteome</keyword>
<accession>A0ABM9W4K5</accession>
<gene>
    <name evidence="2" type="ORF">SSPH_02595</name>
</gene>